<feature type="region of interest" description="Disordered" evidence="1">
    <location>
        <begin position="1"/>
        <end position="23"/>
    </location>
</feature>
<evidence type="ECO:0000313" key="3">
    <source>
        <dbReference type="Proteomes" id="UP000501346"/>
    </source>
</evidence>
<dbReference type="AlphaFoldDB" id="A0A6C1DPZ6"/>
<organism evidence="2 3">
    <name type="scientific">Saccharomyces pastorianus</name>
    <name type="common">Lager yeast</name>
    <name type="synonym">Saccharomyces cerevisiae x Saccharomyces eubayanus</name>
    <dbReference type="NCBI Taxonomy" id="27292"/>
    <lineage>
        <taxon>Eukaryota</taxon>
        <taxon>Fungi</taxon>
        <taxon>Dikarya</taxon>
        <taxon>Ascomycota</taxon>
        <taxon>Saccharomycotina</taxon>
        <taxon>Saccharomycetes</taxon>
        <taxon>Saccharomycetales</taxon>
        <taxon>Saccharomycetaceae</taxon>
        <taxon>Saccharomyces</taxon>
    </lineage>
</organism>
<evidence type="ECO:0000313" key="2">
    <source>
        <dbReference type="EMBL" id="QID78969.1"/>
    </source>
</evidence>
<dbReference type="EMBL" id="CP048985">
    <property type="protein sequence ID" value="QID78969.1"/>
    <property type="molecule type" value="Genomic_DNA"/>
</dbReference>
<name>A0A6C1DPZ6_SACPS</name>
<reference evidence="2 3" key="1">
    <citation type="journal article" date="2019" name="BMC Genomics">
        <title>Chromosome level assembly and comparative genome analysis confirm lager-brewing yeasts originated from a single hybridization.</title>
        <authorList>
            <person name="Salazar A.N."/>
            <person name="Gorter de Vries A.R."/>
            <person name="van den Broek M."/>
            <person name="Brouwers N."/>
            <person name="de la Torre Cortes P."/>
            <person name="Kuijpers N.G.A."/>
            <person name="Daran J.G."/>
            <person name="Abeel T."/>
        </authorList>
    </citation>
    <scope>NUCLEOTIDE SEQUENCE [LARGE SCALE GENOMIC DNA]</scope>
    <source>
        <strain evidence="2 3">CBS 1483</strain>
    </source>
</reference>
<accession>A0A6C1DPZ6</accession>
<protein>
    <submittedName>
        <fullName evidence="2">Down-regulator of invasive growth</fullName>
    </submittedName>
</protein>
<dbReference type="OrthoDB" id="4041625at2759"/>
<proteinExistence type="predicted"/>
<feature type="compositionally biased region" description="Polar residues" evidence="1">
    <location>
        <begin position="11"/>
        <end position="23"/>
    </location>
</feature>
<keyword evidence="3" id="KW-1185">Reference proteome</keyword>
<dbReference type="Proteomes" id="UP000501346">
    <property type="component" value="Chromosome ScIV"/>
</dbReference>
<sequence length="323" mass="36891">MNKEEQEDPQQEQISTVQENDPRNLQQLGMLLVSPGLDEDRLSEKMISKIKKSRDIEKNQKLLISRLSQKEEDHSGKPPTITISPAEKTVPFKSLNHSLKRKRVPPALNFSDIQASSHLHGSKSAPPNITRFPQHKNSLRVRYMGRMAPTNQDYHPSVANSYMTATYPYPYTGLPPVPCYPYSSTPTQTHAYEGYYSPMYPGPLYNNGIIPADYHAKRKKLAGRSPHLEDLTSRKRTFVSKHHNGDPIISKTDEDIECSVTKNSLSEGASLNDDADDDNDKERIIIGEISLYDDVFKFEVRDDKNDYMKACETIWTEWHNLKK</sequence>
<gene>
    <name evidence="2" type="primary">DIG2</name>
    <name evidence="2" type="ORF">GRS66_001201</name>
</gene>
<feature type="compositionally biased region" description="Acidic residues" evidence="1">
    <location>
        <begin position="1"/>
        <end position="10"/>
    </location>
</feature>
<evidence type="ECO:0000256" key="1">
    <source>
        <dbReference type="SAM" id="MobiDB-lite"/>
    </source>
</evidence>